<evidence type="ECO:0000256" key="8">
    <source>
        <dbReference type="ARBA" id="ARBA00022741"/>
    </source>
</evidence>
<dbReference type="Proteomes" id="UP000288388">
    <property type="component" value="Unassembled WGS sequence"/>
</dbReference>
<evidence type="ECO:0000256" key="4">
    <source>
        <dbReference type="ARBA" id="ARBA00012454"/>
    </source>
</evidence>
<dbReference type="GO" id="GO:0005524">
    <property type="term" value="F:ATP binding"/>
    <property type="evidence" value="ECO:0007669"/>
    <property type="project" value="UniProtKB-UniRule"/>
</dbReference>
<evidence type="ECO:0000256" key="14">
    <source>
        <dbReference type="ARBA" id="ARBA00048692"/>
    </source>
</evidence>
<comment type="pathway">
    <text evidence="1 15">Cofactor biosynthesis; adenosylcobalamin biosynthesis; adenosylcobalamin from cob(II)yrinate a,c-diamide: step 2/7.</text>
</comment>
<dbReference type="FunFam" id="1.20.1200.10:FF:000001">
    <property type="entry name" value="Cob(I)yrinic acid a,c-diamide adenosyltransferase"/>
    <property type="match status" value="1"/>
</dbReference>
<dbReference type="NCBIfam" id="TIGR00636">
    <property type="entry name" value="PduO_Nterm"/>
    <property type="match status" value="1"/>
</dbReference>
<dbReference type="EC" id="2.5.1.17" evidence="4 15"/>
<sequence length="189" mass="21816">MKVYTRSGDQGKTSAIGRPRLMKDSPRIDAYGEVDELNSLIGLIISQDEIKQEAFSKLATELTEIQHLLFDVGTDLANIDGELPLRITEKPTKWLELQIDWYTDKTPAIEKFILPGGNALASWLHYARAVCRKVERRIVTLMEQEEINTHAYVFVNRLSDYLFVTARYANTLKNKEEVFYRNSDRVFKN</sequence>
<evidence type="ECO:0000256" key="2">
    <source>
        <dbReference type="ARBA" id="ARBA00007487"/>
    </source>
</evidence>
<feature type="domain" description="Cobalamin adenosyltransferase-like" evidence="16">
    <location>
        <begin position="3"/>
        <end position="169"/>
    </location>
</feature>
<evidence type="ECO:0000256" key="6">
    <source>
        <dbReference type="ARBA" id="ARBA00022573"/>
    </source>
</evidence>
<comment type="subunit">
    <text evidence="3">Homotrimer.</text>
</comment>
<evidence type="ECO:0000256" key="12">
    <source>
        <dbReference type="ARBA" id="ARBA00033354"/>
    </source>
</evidence>
<evidence type="ECO:0000256" key="7">
    <source>
        <dbReference type="ARBA" id="ARBA00022679"/>
    </source>
</evidence>
<evidence type="ECO:0000256" key="10">
    <source>
        <dbReference type="ARBA" id="ARBA00031529"/>
    </source>
</evidence>
<evidence type="ECO:0000256" key="5">
    <source>
        <dbReference type="ARBA" id="ARBA00020963"/>
    </source>
</evidence>
<name>A0A2N8PTR6_ENTAV</name>
<keyword evidence="7 15" id="KW-0808">Transferase</keyword>
<reference evidence="17 18" key="1">
    <citation type="submission" date="2018-12" db="EMBL/GenBank/DDBJ databases">
        <title>A novel vanA-carrying plasmid in a clinical isolate of Enterococcus avium.</title>
        <authorList>
            <person name="Bernasconi O.J."/>
            <person name="Luzzaro F."/>
            <person name="Endimiani A."/>
        </authorList>
    </citation>
    <scope>NUCLEOTIDE SEQUENCE [LARGE SCALE GENOMIC DNA]</scope>
    <source>
        <strain evidence="17 18">LC0559/18</strain>
    </source>
</reference>
<dbReference type="SUPFAM" id="SSF89028">
    <property type="entry name" value="Cobalamin adenosyltransferase-like"/>
    <property type="match status" value="1"/>
</dbReference>
<evidence type="ECO:0000313" key="17">
    <source>
        <dbReference type="EMBL" id="RVU92529.1"/>
    </source>
</evidence>
<organism evidence="17 18">
    <name type="scientific">Enterococcus avium</name>
    <name type="common">Streptococcus avium</name>
    <dbReference type="NCBI Taxonomy" id="33945"/>
    <lineage>
        <taxon>Bacteria</taxon>
        <taxon>Bacillati</taxon>
        <taxon>Bacillota</taxon>
        <taxon>Bacilli</taxon>
        <taxon>Lactobacillales</taxon>
        <taxon>Enterococcaceae</taxon>
        <taxon>Enterococcus</taxon>
    </lineage>
</organism>
<evidence type="ECO:0000313" key="18">
    <source>
        <dbReference type="Proteomes" id="UP000288388"/>
    </source>
</evidence>
<proteinExistence type="inferred from homology"/>
<dbReference type="InterPro" id="IPR016030">
    <property type="entry name" value="CblAdoTrfase-like"/>
</dbReference>
<protein>
    <recommendedName>
        <fullName evidence="5 15">Corrinoid adenosyltransferase</fullName>
        <ecNumber evidence="4 15">2.5.1.17</ecNumber>
    </recommendedName>
    <alternativeName>
        <fullName evidence="10 15">Cob(II)alamin adenosyltransferase</fullName>
    </alternativeName>
    <alternativeName>
        <fullName evidence="12 15">Cob(II)yrinic acid a,c-diamide adenosyltransferase</fullName>
    </alternativeName>
    <alternativeName>
        <fullName evidence="11 15">Cobinamide/cobalamin adenosyltransferase</fullName>
    </alternativeName>
</protein>
<evidence type="ECO:0000256" key="15">
    <source>
        <dbReference type="RuleBase" id="RU366026"/>
    </source>
</evidence>
<evidence type="ECO:0000256" key="13">
    <source>
        <dbReference type="ARBA" id="ARBA00048555"/>
    </source>
</evidence>
<dbReference type="PANTHER" id="PTHR12213:SF0">
    <property type="entry name" value="CORRINOID ADENOSYLTRANSFERASE MMAB"/>
    <property type="match status" value="1"/>
</dbReference>
<dbReference type="InterPro" id="IPR036451">
    <property type="entry name" value="CblAdoTrfase-like_sf"/>
</dbReference>
<dbReference type="AlphaFoldDB" id="A0A2N8PTR6"/>
<keyword evidence="6 15" id="KW-0169">Cobalamin biosynthesis</keyword>
<dbReference type="RefSeq" id="WP_049219820.1">
    <property type="nucleotide sequence ID" value="NZ_JBDMGC010000019.1"/>
</dbReference>
<dbReference type="GO" id="GO:0008817">
    <property type="term" value="F:corrinoid adenosyltransferase activity"/>
    <property type="evidence" value="ECO:0007669"/>
    <property type="project" value="UniProtKB-UniRule"/>
</dbReference>
<evidence type="ECO:0000256" key="1">
    <source>
        <dbReference type="ARBA" id="ARBA00005121"/>
    </source>
</evidence>
<dbReference type="GO" id="GO:0009236">
    <property type="term" value="P:cobalamin biosynthetic process"/>
    <property type="evidence" value="ECO:0007669"/>
    <property type="project" value="UniProtKB-UniRule"/>
</dbReference>
<evidence type="ECO:0000256" key="11">
    <source>
        <dbReference type="ARBA" id="ARBA00033334"/>
    </source>
</evidence>
<evidence type="ECO:0000259" key="16">
    <source>
        <dbReference type="Pfam" id="PF01923"/>
    </source>
</evidence>
<dbReference type="PANTHER" id="PTHR12213">
    <property type="entry name" value="CORRINOID ADENOSYLTRANSFERASE"/>
    <property type="match status" value="1"/>
</dbReference>
<keyword evidence="9 15" id="KW-0067">ATP-binding</keyword>
<dbReference type="Pfam" id="PF01923">
    <property type="entry name" value="Cob_adeno_trans"/>
    <property type="match status" value="1"/>
</dbReference>
<dbReference type="Gene3D" id="1.20.1200.10">
    <property type="entry name" value="Cobalamin adenosyltransferase-like"/>
    <property type="match status" value="1"/>
</dbReference>
<dbReference type="InterPro" id="IPR029499">
    <property type="entry name" value="PduO-typ"/>
</dbReference>
<evidence type="ECO:0000256" key="9">
    <source>
        <dbReference type="ARBA" id="ARBA00022840"/>
    </source>
</evidence>
<gene>
    <name evidence="17" type="ORF">EK398_18605</name>
</gene>
<dbReference type="UniPathway" id="UPA00148">
    <property type="reaction ID" value="UER00233"/>
</dbReference>
<dbReference type="EMBL" id="RYZS01000002">
    <property type="protein sequence ID" value="RVU92529.1"/>
    <property type="molecule type" value="Genomic_DNA"/>
</dbReference>
<comment type="caution">
    <text evidence="17">The sequence shown here is derived from an EMBL/GenBank/DDBJ whole genome shotgun (WGS) entry which is preliminary data.</text>
</comment>
<accession>A0A2N8PTR6</accession>
<keyword evidence="8 15" id="KW-0547">Nucleotide-binding</keyword>
<comment type="catalytic activity">
    <reaction evidence="14 15">
        <text>2 cob(II)alamin + reduced [electron-transfer flavoprotein] + 2 ATP = 2 adenosylcob(III)alamin + 2 triphosphate + oxidized [electron-transfer flavoprotein] + 3 H(+)</text>
        <dbReference type="Rhea" id="RHEA:28671"/>
        <dbReference type="Rhea" id="RHEA-COMP:10685"/>
        <dbReference type="Rhea" id="RHEA-COMP:10686"/>
        <dbReference type="ChEBI" id="CHEBI:15378"/>
        <dbReference type="ChEBI" id="CHEBI:16304"/>
        <dbReference type="ChEBI" id="CHEBI:18036"/>
        <dbReference type="ChEBI" id="CHEBI:18408"/>
        <dbReference type="ChEBI" id="CHEBI:30616"/>
        <dbReference type="ChEBI" id="CHEBI:57692"/>
        <dbReference type="ChEBI" id="CHEBI:58307"/>
        <dbReference type="EC" id="2.5.1.17"/>
    </reaction>
</comment>
<comment type="similarity">
    <text evidence="2 15">Belongs to the Cob(I)alamin adenosyltransferase family.</text>
</comment>
<evidence type="ECO:0000256" key="3">
    <source>
        <dbReference type="ARBA" id="ARBA00011233"/>
    </source>
</evidence>
<comment type="catalytic activity">
    <reaction evidence="13 15">
        <text>2 cob(II)yrinate a,c diamide + reduced [electron-transfer flavoprotein] + 2 ATP = 2 adenosylcob(III)yrinate a,c-diamide + 2 triphosphate + oxidized [electron-transfer flavoprotein] + 3 H(+)</text>
        <dbReference type="Rhea" id="RHEA:11528"/>
        <dbReference type="Rhea" id="RHEA-COMP:10685"/>
        <dbReference type="Rhea" id="RHEA-COMP:10686"/>
        <dbReference type="ChEBI" id="CHEBI:15378"/>
        <dbReference type="ChEBI" id="CHEBI:18036"/>
        <dbReference type="ChEBI" id="CHEBI:30616"/>
        <dbReference type="ChEBI" id="CHEBI:57692"/>
        <dbReference type="ChEBI" id="CHEBI:58307"/>
        <dbReference type="ChEBI" id="CHEBI:58503"/>
        <dbReference type="ChEBI" id="CHEBI:58537"/>
        <dbReference type="EC" id="2.5.1.17"/>
    </reaction>
</comment>